<proteinExistence type="predicted"/>
<gene>
    <name evidence="1" type="ORF">CN689_05445</name>
</gene>
<dbReference type="AlphaFoldDB" id="A0AAX0S7Q2"/>
<evidence type="ECO:0000313" key="2">
    <source>
        <dbReference type="Proteomes" id="UP000220106"/>
    </source>
</evidence>
<reference evidence="1 2" key="1">
    <citation type="submission" date="2017-09" db="EMBL/GenBank/DDBJ databases">
        <title>Large-scale bioinformatics analysis of Bacillus genomes uncovers conserved roles of natural products in bacterial physiology.</title>
        <authorList>
            <consortium name="Agbiome Team Llc"/>
            <person name="Bleich R.M."/>
            <person name="Kirk G.J."/>
            <person name="Santa Maria K.C."/>
            <person name="Allen S.E."/>
            <person name="Farag S."/>
            <person name="Shank E.A."/>
            <person name="Bowers A."/>
        </authorList>
    </citation>
    <scope>NUCLEOTIDE SEQUENCE [LARGE SCALE GENOMIC DNA]</scope>
    <source>
        <strain evidence="1 2">AFS003229</strain>
    </source>
</reference>
<name>A0AAX0S7Q2_9BACI</name>
<organism evidence="1 2">
    <name type="scientific">Peribacillus butanolivorans</name>
    <dbReference type="NCBI Taxonomy" id="421767"/>
    <lineage>
        <taxon>Bacteria</taxon>
        <taxon>Bacillati</taxon>
        <taxon>Bacillota</taxon>
        <taxon>Bacilli</taxon>
        <taxon>Bacillales</taxon>
        <taxon>Bacillaceae</taxon>
        <taxon>Peribacillus</taxon>
    </lineage>
</organism>
<accession>A0AAX0S7Q2</accession>
<dbReference type="Proteomes" id="UP000220106">
    <property type="component" value="Unassembled WGS sequence"/>
</dbReference>
<dbReference type="EMBL" id="NUEQ01000011">
    <property type="protein sequence ID" value="PEJ35906.1"/>
    <property type="molecule type" value="Genomic_DNA"/>
</dbReference>
<evidence type="ECO:0000313" key="1">
    <source>
        <dbReference type="EMBL" id="PEJ35906.1"/>
    </source>
</evidence>
<protein>
    <submittedName>
        <fullName evidence="1">Uncharacterized protein</fullName>
    </submittedName>
</protein>
<sequence>MREEQYTTKRWIVYCPSTQRYVNHEISFGGTDEKEEEIATCTGIEDCCCDCLFLLGYRSVGGSGKKKSVLSIQISKNK</sequence>
<comment type="caution">
    <text evidence="1">The sequence shown here is derived from an EMBL/GenBank/DDBJ whole genome shotgun (WGS) entry which is preliminary data.</text>
</comment>